<gene>
    <name evidence="2" type="ORF">I6H06_12330</name>
</gene>
<evidence type="ECO:0000313" key="3">
    <source>
        <dbReference type="Proteomes" id="UP000594892"/>
    </source>
</evidence>
<sequence length="85" mass="9230">MNGRRRTVDDRAALNGILYVLQTHVAWENVPQEPGFGSGMTCWRRRETGKRPVYGIGCIWRCCVGCVSTARSSGQAEGSAGASRA</sequence>
<dbReference type="InterPro" id="IPR025161">
    <property type="entry name" value="IS402-like_dom"/>
</dbReference>
<dbReference type="Proteomes" id="UP000594892">
    <property type="component" value="Chromosome 2"/>
</dbReference>
<reference evidence="2 3" key="1">
    <citation type="submission" date="2020-12" db="EMBL/GenBank/DDBJ databases">
        <title>FDA dAtabase for Regulatory Grade micrObial Sequences (FDA-ARGOS): Supporting development and validation of Infectious Disease Dx tests.</title>
        <authorList>
            <person name="Minogue T."/>
            <person name="Wolcott M."/>
            <person name="Wasieloski L."/>
            <person name="Aguilar W."/>
            <person name="Moore D."/>
            <person name="Jaissle J."/>
            <person name="Tallon L."/>
            <person name="Sadzewicz L."/>
            <person name="Zhao X."/>
            <person name="Boylan J."/>
            <person name="Ott S."/>
            <person name="Bowen H."/>
            <person name="Vavikolanu K."/>
            <person name="Mehta A."/>
            <person name="Aluvathingal J."/>
            <person name="Nadendla S."/>
            <person name="Yan Y."/>
            <person name="Sichtig H."/>
        </authorList>
    </citation>
    <scope>NUCLEOTIDE SEQUENCE [LARGE SCALE GENOMIC DNA]</scope>
    <source>
        <strain evidence="2 3">FDAARGOS_949</strain>
    </source>
</reference>
<organism evidence="2 3">
    <name type="scientific">Burkholderia glumae</name>
    <name type="common">Pseudomonas glumae</name>
    <dbReference type="NCBI Taxonomy" id="337"/>
    <lineage>
        <taxon>Bacteria</taxon>
        <taxon>Pseudomonadati</taxon>
        <taxon>Pseudomonadota</taxon>
        <taxon>Betaproteobacteria</taxon>
        <taxon>Burkholderiales</taxon>
        <taxon>Burkholderiaceae</taxon>
        <taxon>Burkholderia</taxon>
    </lineage>
</organism>
<name>A0AAQ0BUK5_BURGL</name>
<feature type="domain" description="Insertion element IS402-like" evidence="1">
    <location>
        <begin position="3"/>
        <end position="46"/>
    </location>
</feature>
<dbReference type="AlphaFoldDB" id="A0AAQ0BUK5"/>
<evidence type="ECO:0000259" key="1">
    <source>
        <dbReference type="Pfam" id="PF13340"/>
    </source>
</evidence>
<evidence type="ECO:0000313" key="2">
    <source>
        <dbReference type="EMBL" id="QPQ93086.1"/>
    </source>
</evidence>
<proteinExistence type="predicted"/>
<dbReference type="Pfam" id="PF13340">
    <property type="entry name" value="DUF4096"/>
    <property type="match status" value="1"/>
</dbReference>
<dbReference type="EMBL" id="CP065601">
    <property type="protein sequence ID" value="QPQ93086.1"/>
    <property type="molecule type" value="Genomic_DNA"/>
</dbReference>
<protein>
    <submittedName>
        <fullName evidence="2">Transposase</fullName>
    </submittedName>
</protein>
<accession>A0AAQ0BUK5</accession>